<dbReference type="InterPro" id="IPR003594">
    <property type="entry name" value="HATPase_dom"/>
</dbReference>
<dbReference type="InterPro" id="IPR011006">
    <property type="entry name" value="CheY-like_superfamily"/>
</dbReference>
<dbReference type="Pfam" id="PF02518">
    <property type="entry name" value="HATPase_c"/>
    <property type="match status" value="1"/>
</dbReference>
<evidence type="ECO:0000259" key="10">
    <source>
        <dbReference type="PROSITE" id="PS50110"/>
    </source>
</evidence>
<dbReference type="InterPro" id="IPR005467">
    <property type="entry name" value="His_kinase_dom"/>
</dbReference>
<evidence type="ECO:0000256" key="1">
    <source>
        <dbReference type="ARBA" id="ARBA00000085"/>
    </source>
</evidence>
<keyword evidence="4" id="KW-0902">Two-component regulatory system</keyword>
<keyword evidence="11" id="KW-0418">Kinase</keyword>
<dbReference type="Pfam" id="PF00072">
    <property type="entry name" value="Response_reg"/>
    <property type="match status" value="1"/>
</dbReference>
<dbReference type="InterPro" id="IPR036890">
    <property type="entry name" value="HATPase_C_sf"/>
</dbReference>
<dbReference type="PROSITE" id="PS50109">
    <property type="entry name" value="HIS_KIN"/>
    <property type="match status" value="1"/>
</dbReference>
<reference evidence="12" key="1">
    <citation type="submission" date="2012-11" db="EMBL/GenBank/DDBJ databases">
        <authorList>
            <person name="Lucero-Rivera Y.E."/>
            <person name="Tovar-Ramirez D."/>
        </authorList>
    </citation>
    <scope>NUCLEOTIDE SEQUENCE [LARGE SCALE GENOMIC DNA]</scope>
    <source>
        <strain evidence="12">Araruama</strain>
    </source>
</reference>
<feature type="domain" description="Histidine kinase" evidence="9">
    <location>
        <begin position="174"/>
        <end position="392"/>
    </location>
</feature>
<evidence type="ECO:0000313" key="12">
    <source>
        <dbReference type="Proteomes" id="UP000189670"/>
    </source>
</evidence>
<dbReference type="EMBL" id="ATBP01002315">
    <property type="protein sequence ID" value="ETR65995.1"/>
    <property type="molecule type" value="Genomic_DNA"/>
</dbReference>
<organism evidence="11 12">
    <name type="scientific">Candidatus Magnetoglobus multicellularis str. Araruama</name>
    <dbReference type="NCBI Taxonomy" id="890399"/>
    <lineage>
        <taxon>Bacteria</taxon>
        <taxon>Pseudomonadati</taxon>
        <taxon>Thermodesulfobacteriota</taxon>
        <taxon>Desulfobacteria</taxon>
        <taxon>Desulfobacterales</taxon>
        <taxon>Desulfobacteraceae</taxon>
        <taxon>Candidatus Magnetoglobus</taxon>
    </lineage>
</organism>
<evidence type="ECO:0000256" key="8">
    <source>
        <dbReference type="PROSITE-ProRule" id="PRU00169"/>
    </source>
</evidence>
<accession>A0A1V1NTU4</accession>
<evidence type="ECO:0000313" key="11">
    <source>
        <dbReference type="EMBL" id="ETR65995.1"/>
    </source>
</evidence>
<keyword evidence="3 8" id="KW-0597">Phosphoprotein</keyword>
<dbReference type="SMART" id="SM00448">
    <property type="entry name" value="REC"/>
    <property type="match status" value="1"/>
</dbReference>
<dbReference type="CDD" id="cd19920">
    <property type="entry name" value="REC_PA4781-like"/>
    <property type="match status" value="1"/>
</dbReference>
<evidence type="ECO:0000256" key="7">
    <source>
        <dbReference type="ARBA" id="ARBA00023163"/>
    </source>
</evidence>
<keyword evidence="5" id="KW-0805">Transcription regulation</keyword>
<dbReference type="PANTHER" id="PTHR43547">
    <property type="entry name" value="TWO-COMPONENT HISTIDINE KINASE"/>
    <property type="match status" value="1"/>
</dbReference>
<dbReference type="SUPFAM" id="SSF52172">
    <property type="entry name" value="CheY-like"/>
    <property type="match status" value="1"/>
</dbReference>
<dbReference type="Gene3D" id="3.30.565.10">
    <property type="entry name" value="Histidine kinase-like ATPase, C-terminal domain"/>
    <property type="match status" value="1"/>
</dbReference>
<dbReference type="PANTHER" id="PTHR43547:SF2">
    <property type="entry name" value="HYBRID SIGNAL TRANSDUCTION HISTIDINE KINASE C"/>
    <property type="match status" value="1"/>
</dbReference>
<name>A0A1V1NTU4_9BACT</name>
<dbReference type="GO" id="GO:0003677">
    <property type="term" value="F:DNA binding"/>
    <property type="evidence" value="ECO:0007669"/>
    <property type="project" value="UniProtKB-KW"/>
</dbReference>
<comment type="catalytic activity">
    <reaction evidence="1">
        <text>ATP + protein L-histidine = ADP + protein N-phospho-L-histidine.</text>
        <dbReference type="EC" id="2.7.13.3"/>
    </reaction>
</comment>
<feature type="domain" description="Response regulatory" evidence="10">
    <location>
        <begin position="8"/>
        <end position="124"/>
    </location>
</feature>
<gene>
    <name evidence="11" type="ORF">OMM_05840</name>
</gene>
<evidence type="ECO:0000256" key="5">
    <source>
        <dbReference type="ARBA" id="ARBA00023015"/>
    </source>
</evidence>
<dbReference type="InterPro" id="IPR001789">
    <property type="entry name" value="Sig_transdc_resp-reg_receiver"/>
</dbReference>
<keyword evidence="7" id="KW-0804">Transcription</keyword>
<comment type="caution">
    <text evidence="11">The sequence shown here is derived from an EMBL/GenBank/DDBJ whole genome shotgun (WGS) entry which is preliminary data.</text>
</comment>
<dbReference type="Gene3D" id="3.40.50.2300">
    <property type="match status" value="1"/>
</dbReference>
<dbReference type="AlphaFoldDB" id="A0A1V1NTU4"/>
<dbReference type="Proteomes" id="UP000189670">
    <property type="component" value="Unassembled WGS sequence"/>
</dbReference>
<dbReference type="GO" id="GO:0000155">
    <property type="term" value="F:phosphorelay sensor kinase activity"/>
    <property type="evidence" value="ECO:0007669"/>
    <property type="project" value="TreeGrafter"/>
</dbReference>
<feature type="modified residue" description="4-aspartylphosphate" evidence="8">
    <location>
        <position position="57"/>
    </location>
</feature>
<dbReference type="PROSITE" id="PS50110">
    <property type="entry name" value="RESPONSE_REGULATORY"/>
    <property type="match status" value="1"/>
</dbReference>
<evidence type="ECO:0000256" key="4">
    <source>
        <dbReference type="ARBA" id="ARBA00023012"/>
    </source>
</evidence>
<evidence type="ECO:0000256" key="3">
    <source>
        <dbReference type="ARBA" id="ARBA00022553"/>
    </source>
</evidence>
<sequence length="406" mass="45515">METSENATIMVVDDNPTNLRVLIDYLEESGYETMVAPSGERAIQQLEHAKPDLILLDIMMPGLDGFETCKQLKENDDVKEIPVIFMTALSDTEKKLKGFHMGAVDYITKPFQQEEVLARINTHLIIQRQKKELLLLNDKLSESNRKLTETNIQLSRVNSELTTAIETREKIFSVFSDDLFGSMGSIFGLSGRIVRSAENLLNETFVKTAVNIQRSASYTQRIIENLLGWIKIQSGSIDLSPDIIPLHKIVERCTIPFNQQAEDKRITIKNNIIENELVYVDENMTDAIFQHILGNAVKYCLSGDTITISSKNLGDYEEIKIIDSGIGISEENQRKLFKINSTVKENGTAGEKGAGLGLIICKELIKKLNGKIWITSQMGKGTTVSITLPKHRRCGMLGDITHEDLP</sequence>
<dbReference type="InterPro" id="IPR004358">
    <property type="entry name" value="Sig_transdc_His_kin-like_C"/>
</dbReference>
<dbReference type="SUPFAM" id="SSF55874">
    <property type="entry name" value="ATPase domain of HSP90 chaperone/DNA topoisomerase II/histidine kinase"/>
    <property type="match status" value="1"/>
</dbReference>
<evidence type="ECO:0000256" key="2">
    <source>
        <dbReference type="ARBA" id="ARBA00012438"/>
    </source>
</evidence>
<proteinExistence type="predicted"/>
<protein>
    <recommendedName>
        <fullName evidence="2">histidine kinase</fullName>
        <ecNumber evidence="2">2.7.13.3</ecNumber>
    </recommendedName>
</protein>
<evidence type="ECO:0000256" key="6">
    <source>
        <dbReference type="ARBA" id="ARBA00023125"/>
    </source>
</evidence>
<keyword evidence="11" id="KW-0808">Transferase</keyword>
<dbReference type="SMART" id="SM00387">
    <property type="entry name" value="HATPase_c"/>
    <property type="match status" value="1"/>
</dbReference>
<dbReference type="EC" id="2.7.13.3" evidence="2"/>
<keyword evidence="6" id="KW-0238">DNA-binding</keyword>
<dbReference type="FunFam" id="3.40.50.2300:FF:000001">
    <property type="entry name" value="DNA-binding response regulator PhoB"/>
    <property type="match status" value="1"/>
</dbReference>
<evidence type="ECO:0000259" key="9">
    <source>
        <dbReference type="PROSITE" id="PS50109"/>
    </source>
</evidence>
<dbReference type="PRINTS" id="PR00344">
    <property type="entry name" value="BCTRLSENSOR"/>
</dbReference>